<proteinExistence type="predicted"/>
<sequence length="168" mass="19917">MNTHDEIRDKAMQLVLQGNGNKAINGQALAEYEIGQVKSRFIWMDGTETIVPAAQVQEFFRDYWPEKKYVQSDYLYKMEKSVQKKIIKQLERLCEKQFRKGFQQGFYACKNNELTQEQVDKFRWDGMKEDYSKVIQPHNGRKEVAKNRLLAEIAMPDMNELRHFLTDI</sequence>
<reference evidence="1" key="1">
    <citation type="submission" date="2019-08" db="EMBL/GenBank/DDBJ databases">
        <authorList>
            <person name="Kucharzyk K."/>
            <person name="Murdoch R.W."/>
            <person name="Higgins S."/>
            <person name="Loffler F."/>
        </authorList>
    </citation>
    <scope>NUCLEOTIDE SEQUENCE</scope>
</reference>
<protein>
    <submittedName>
        <fullName evidence="1">Uncharacterized protein</fullName>
    </submittedName>
</protein>
<evidence type="ECO:0000313" key="1">
    <source>
        <dbReference type="EMBL" id="MPL71942.1"/>
    </source>
</evidence>
<dbReference type="EMBL" id="VSSQ01000062">
    <property type="protein sequence ID" value="MPL71942.1"/>
    <property type="molecule type" value="Genomic_DNA"/>
</dbReference>
<organism evidence="1">
    <name type="scientific">bioreactor metagenome</name>
    <dbReference type="NCBI Taxonomy" id="1076179"/>
    <lineage>
        <taxon>unclassified sequences</taxon>
        <taxon>metagenomes</taxon>
        <taxon>ecological metagenomes</taxon>
    </lineage>
</organism>
<comment type="caution">
    <text evidence="1">The sequence shown here is derived from an EMBL/GenBank/DDBJ whole genome shotgun (WGS) entry which is preliminary data.</text>
</comment>
<accession>A0A644U0H1</accession>
<dbReference type="AlphaFoldDB" id="A0A644U0H1"/>
<gene>
    <name evidence="1" type="ORF">SDC9_17721</name>
</gene>
<name>A0A644U0H1_9ZZZZ</name>